<dbReference type="GO" id="GO:0004812">
    <property type="term" value="F:aminoacyl-tRNA ligase activity"/>
    <property type="evidence" value="ECO:0007669"/>
    <property type="project" value="InterPro"/>
</dbReference>
<dbReference type="Pfam" id="PF19303">
    <property type="entry name" value="Anticodon_3"/>
    <property type="match status" value="1"/>
</dbReference>
<dbReference type="GO" id="GO:0005524">
    <property type="term" value="F:ATP binding"/>
    <property type="evidence" value="ECO:0007669"/>
    <property type="project" value="InterPro"/>
</dbReference>
<sequence>AAIDLLRERLSATNQYFADQQPWALRKTNPERADTVLYYTAESIRRLAIMLQWVIPASCGKMLDLLAQPKERRGFNNIDDMIEPGISLPKPSAIFPRLELPSTKGEGKNSAGR</sequence>
<proteinExistence type="predicted"/>
<gene>
    <name evidence="2" type="ORF">MNBD_ALPHA04-1716</name>
</gene>
<accession>A0A3B0RII2</accession>
<organism evidence="2">
    <name type="scientific">hydrothermal vent metagenome</name>
    <dbReference type="NCBI Taxonomy" id="652676"/>
    <lineage>
        <taxon>unclassified sequences</taxon>
        <taxon>metagenomes</taxon>
        <taxon>ecological metagenomes</taxon>
    </lineage>
</organism>
<evidence type="ECO:0000313" key="2">
    <source>
        <dbReference type="EMBL" id="VAV88028.1"/>
    </source>
</evidence>
<protein>
    <recommendedName>
        <fullName evidence="1">Methionyl-tRNA synthetase anticodon-binding domain-containing protein</fullName>
    </recommendedName>
</protein>
<feature type="domain" description="Methionyl-tRNA synthetase anticodon-binding" evidence="1">
    <location>
        <begin position="5"/>
        <end position="97"/>
    </location>
</feature>
<dbReference type="EMBL" id="UOEF01000031">
    <property type="protein sequence ID" value="VAV88028.1"/>
    <property type="molecule type" value="Genomic_DNA"/>
</dbReference>
<evidence type="ECO:0000259" key="1">
    <source>
        <dbReference type="Pfam" id="PF19303"/>
    </source>
</evidence>
<dbReference type="AlphaFoldDB" id="A0A3B0RII2"/>
<dbReference type="GO" id="GO:0006418">
    <property type="term" value="P:tRNA aminoacylation for protein translation"/>
    <property type="evidence" value="ECO:0007669"/>
    <property type="project" value="InterPro"/>
</dbReference>
<reference evidence="2" key="1">
    <citation type="submission" date="2018-06" db="EMBL/GenBank/DDBJ databases">
        <authorList>
            <person name="Zhirakovskaya E."/>
        </authorList>
    </citation>
    <scope>NUCLEOTIDE SEQUENCE</scope>
</reference>
<dbReference type="SUPFAM" id="SSF47323">
    <property type="entry name" value="Anticodon-binding domain of a subclass of class I aminoacyl-tRNA synthetases"/>
    <property type="match status" value="1"/>
</dbReference>
<feature type="non-terminal residue" evidence="2">
    <location>
        <position position="1"/>
    </location>
</feature>
<dbReference type="InterPro" id="IPR009080">
    <property type="entry name" value="tRNAsynth_Ia_anticodon-bd"/>
</dbReference>
<dbReference type="InterPro" id="IPR041872">
    <property type="entry name" value="Anticodon_Met"/>
</dbReference>
<name>A0A3B0RII2_9ZZZZ</name>
<dbReference type="Gene3D" id="1.10.730.10">
    <property type="entry name" value="Isoleucyl-tRNA Synthetase, Domain 1"/>
    <property type="match status" value="1"/>
</dbReference>